<organism evidence="6 7">
    <name type="scientific">Trema orientale</name>
    <name type="common">Charcoal tree</name>
    <name type="synonym">Celtis orientalis</name>
    <dbReference type="NCBI Taxonomy" id="63057"/>
    <lineage>
        <taxon>Eukaryota</taxon>
        <taxon>Viridiplantae</taxon>
        <taxon>Streptophyta</taxon>
        <taxon>Embryophyta</taxon>
        <taxon>Tracheophyta</taxon>
        <taxon>Spermatophyta</taxon>
        <taxon>Magnoliopsida</taxon>
        <taxon>eudicotyledons</taxon>
        <taxon>Gunneridae</taxon>
        <taxon>Pentapetalae</taxon>
        <taxon>rosids</taxon>
        <taxon>fabids</taxon>
        <taxon>Rosales</taxon>
        <taxon>Cannabaceae</taxon>
        <taxon>Trema</taxon>
    </lineage>
</organism>
<dbReference type="STRING" id="63057.A0A2P5E7H5"/>
<evidence type="ECO:0000256" key="3">
    <source>
        <dbReference type="ARBA" id="ARBA00023134"/>
    </source>
</evidence>
<evidence type="ECO:0000256" key="2">
    <source>
        <dbReference type="ARBA" id="ARBA00022741"/>
    </source>
</evidence>
<dbReference type="InterPro" id="IPR027417">
    <property type="entry name" value="P-loop_NTPase"/>
</dbReference>
<keyword evidence="7" id="KW-1185">Reference proteome</keyword>
<evidence type="ECO:0000313" key="7">
    <source>
        <dbReference type="Proteomes" id="UP000237000"/>
    </source>
</evidence>
<dbReference type="SUPFAM" id="SSF52540">
    <property type="entry name" value="P-loop containing nucleoside triphosphate hydrolases"/>
    <property type="match status" value="2"/>
</dbReference>
<feature type="domain" description="AIG1-type G" evidence="5">
    <location>
        <begin position="349"/>
        <end position="555"/>
    </location>
</feature>
<dbReference type="InParanoid" id="A0A2P5E7H5"/>
<dbReference type="OrthoDB" id="8954335at2759"/>
<comment type="similarity">
    <text evidence="1">Belongs to the TRAFAC class TrmE-Era-EngA-EngB-Septin-like GTPase superfamily. AIG1/Toc34/Toc159-like paraseptin GTPase family. IAN subfamily.</text>
</comment>
<dbReference type="Pfam" id="PF04548">
    <property type="entry name" value="AIG1"/>
    <property type="match status" value="2"/>
</dbReference>
<dbReference type="EMBL" id="JXTC01000217">
    <property type="protein sequence ID" value="PON81440.1"/>
    <property type="molecule type" value="Genomic_DNA"/>
</dbReference>
<dbReference type="InterPro" id="IPR006703">
    <property type="entry name" value="G_AIG1"/>
</dbReference>
<dbReference type="CDD" id="cd01852">
    <property type="entry name" value="AIG1"/>
    <property type="match status" value="1"/>
</dbReference>
<dbReference type="FunFam" id="3.40.50.300:FF:000840">
    <property type="entry name" value="Immune-associated nucleotide-binding protein 9"/>
    <property type="match status" value="2"/>
</dbReference>
<dbReference type="AlphaFoldDB" id="A0A2P5E7H5"/>
<gene>
    <name evidence="6" type="ORF">TorRG33x02_227910</name>
</gene>
<comment type="caution">
    <text evidence="6">The sequence shown here is derived from an EMBL/GenBank/DDBJ whole genome shotgun (WGS) entry which is preliminary data.</text>
</comment>
<dbReference type="PANTHER" id="PTHR10903:SF184">
    <property type="entry name" value="GTP-BINDING PROTEIN A"/>
    <property type="match status" value="1"/>
</dbReference>
<dbReference type="GO" id="GO:0005525">
    <property type="term" value="F:GTP binding"/>
    <property type="evidence" value="ECO:0007669"/>
    <property type="project" value="UniProtKB-KW"/>
</dbReference>
<evidence type="ECO:0000259" key="5">
    <source>
        <dbReference type="PROSITE" id="PS51720"/>
    </source>
</evidence>
<keyword evidence="4" id="KW-0175">Coiled coil</keyword>
<keyword evidence="2" id="KW-0547">Nucleotide-binding</keyword>
<dbReference type="PANTHER" id="PTHR10903">
    <property type="entry name" value="GTPASE, IMAP FAMILY MEMBER-RELATED"/>
    <property type="match status" value="1"/>
</dbReference>
<evidence type="ECO:0000256" key="1">
    <source>
        <dbReference type="ARBA" id="ARBA00008535"/>
    </source>
</evidence>
<keyword evidence="3" id="KW-0342">GTP-binding</keyword>
<evidence type="ECO:0000313" key="6">
    <source>
        <dbReference type="EMBL" id="PON81440.1"/>
    </source>
</evidence>
<dbReference type="Proteomes" id="UP000237000">
    <property type="component" value="Unassembled WGS sequence"/>
</dbReference>
<name>A0A2P5E7H5_TREOI</name>
<dbReference type="InterPro" id="IPR045058">
    <property type="entry name" value="GIMA/IAN/Toc"/>
</dbReference>
<sequence length="664" mass="75320">MGGGAVDDDLEITFTSSGSRTVVLVGKAGNGKSATGNTILGRKAFIKSTTCELQTTVLCDGQVVNVIDTPGLFDLSAESDFVDKEVVKCINLAKDGIHAVLVVFSVRTRFSQEDQAVLRSLQTLFGNKIVNYVILVFTGGDELDENDQTLDDYLGCECPEPLKDILTQCENRMVLFDNKTRKDSNKKINDQVQQLLSLVNKVLVQNGGHPYTDKIFAQVKTHFSQQGAMKLRDQQEAMDSSEWCSRQEISDLKKQMELANEVQLKQTSEAVVSSLREATTMLQQQLAEEQAGREEFEKFAQQYQERAYEDIRKLRVSLVNAQEKIRCRSKNNQNNRERRPNKFDYSRNFSTLVRCHRQADLLTNSATWNIILGEKAFKSKASWTGVTSTCKLQRTLLSDRQVFNVIDTPGLFDSSVESEFISREIVEYINLAKDGIYALFLVFSVRTYFTKEEEAAIRSLQTLFGSKIVSYTILVFTGGDALENDQTLEDYLGEFSEPLKDICTRCENRLVLFDNKTEDESKKVNQVQQLLSLVNKVIEQNGGQLYTNEIFAEVNQGSKKLRDQQEPIDSLEGYSEQHISRLKEQLQLENDEQLNRISETIASRLREATARLEEQLAEEKAARVELQKSAQQAQEMSNEELSKLRVHREQAQEELRRKGNCAIL</sequence>
<evidence type="ECO:0000256" key="4">
    <source>
        <dbReference type="SAM" id="Coils"/>
    </source>
</evidence>
<dbReference type="PROSITE" id="PS51720">
    <property type="entry name" value="G_AIG1"/>
    <property type="match status" value="2"/>
</dbReference>
<proteinExistence type="inferred from homology"/>
<reference evidence="7" key="1">
    <citation type="submission" date="2016-06" db="EMBL/GenBank/DDBJ databases">
        <title>Parallel loss of symbiosis genes in relatives of nitrogen-fixing non-legume Parasponia.</title>
        <authorList>
            <person name="Van Velzen R."/>
            <person name="Holmer R."/>
            <person name="Bu F."/>
            <person name="Rutten L."/>
            <person name="Van Zeijl A."/>
            <person name="Liu W."/>
            <person name="Santuari L."/>
            <person name="Cao Q."/>
            <person name="Sharma T."/>
            <person name="Shen D."/>
            <person name="Roswanjaya Y."/>
            <person name="Wardhani T."/>
            <person name="Kalhor M.S."/>
            <person name="Jansen J."/>
            <person name="Van den Hoogen J."/>
            <person name="Gungor B."/>
            <person name="Hartog M."/>
            <person name="Hontelez J."/>
            <person name="Verver J."/>
            <person name="Yang W.-C."/>
            <person name="Schijlen E."/>
            <person name="Repin R."/>
            <person name="Schilthuizen M."/>
            <person name="Schranz E."/>
            <person name="Heidstra R."/>
            <person name="Miyata K."/>
            <person name="Fedorova E."/>
            <person name="Kohlen W."/>
            <person name="Bisseling T."/>
            <person name="Smit S."/>
            <person name="Geurts R."/>
        </authorList>
    </citation>
    <scope>NUCLEOTIDE SEQUENCE [LARGE SCALE GENOMIC DNA]</scope>
    <source>
        <strain evidence="7">cv. RG33-2</strain>
    </source>
</reference>
<accession>A0A2P5E7H5</accession>
<feature type="coiled-coil region" evidence="4">
    <location>
        <begin position="602"/>
        <end position="654"/>
    </location>
</feature>
<dbReference type="Gene3D" id="3.40.50.300">
    <property type="entry name" value="P-loop containing nucleotide triphosphate hydrolases"/>
    <property type="match status" value="2"/>
</dbReference>
<feature type="domain" description="AIG1-type G" evidence="5">
    <location>
        <begin position="17"/>
        <end position="220"/>
    </location>
</feature>
<protein>
    <submittedName>
        <fullName evidence="6">AIG1-type guanine nucleotide-binding (G) domain containing protein</fullName>
    </submittedName>
</protein>